<feature type="transmembrane region" description="Helical" evidence="16">
    <location>
        <begin position="643"/>
        <end position="662"/>
    </location>
</feature>
<dbReference type="SUPFAM" id="SSF53822">
    <property type="entry name" value="Periplasmic binding protein-like I"/>
    <property type="match status" value="1"/>
</dbReference>
<keyword evidence="12 13" id="KW-0407">Ion channel</keyword>
<evidence type="ECO:0000256" key="7">
    <source>
        <dbReference type="ARBA" id="ARBA00023065"/>
    </source>
</evidence>
<sequence>MIFPLKNVNIVPNLLALCPVLISFLLLYCTIGDAAVNDYKLTDVGAIIDVNSQNGKEEKTAMEVALKNFNNYSKTNQVVIHFHNSSGSPFDAASAAEELIKEKKVQVIIGMETWQEAALVADVGKKAQVPVISFAAPTVTPPLMPLRWPFLIQMANSQTSQMNCIADIVRAYNWRKVIAIYEDDPYSGDSGTIALLSEALQKVDSEIEYRLVLPPFASLSEPKRVVLDEMLNLLRTQSRVFVVLQASLPMVTHLFTEAKRIGLLGRESAWIINESITSKLKSLVSNSVLSSMEGTIGIKTYYSTTSSSYVQFQKSFQTEHIEEAEANSTAGSHALRAYDSITIVTKAIERMNSTNNDSRVFLKEMLSSNFSGLSGTINFKEGQLSKTPIFRVINVVGEKYKELDFWIPGRGFFKSFPLENGKDKNGDIGNAPSNHLAGQIVWPGGLNLTGPKGWRIPTDMEPLRVAVTRNPPIDNFVKMESPGKYVGFCIDLFHEVLTHLHGSYNEYDLPYDFFPNDGSYDDLVDHVIDKTYDAIVGDITILANRSKFVEFTQPYTESGLSMIVPIEREGSAWLFMKPFTWELWLLTSGTLIYTMFVIWFLEHRSNDEFRGPWKNQISTTMWFAFSSLFFAHREKITSNFARVVVVVWLFLVFVLTSSYTASLSSMLTVQRMKSPRDIDWLRENNLPVGYDHRGSFVKDYLVNVFKLNPMKLIKLEGEEDYLNNFQNNNIAAMFIELPYQKAFLNKHCKEYTAKAASYRFGGLGFVFQKGSPLARDFSEAILSLSENGTLKSLEDKWLSPSPKCLTNSTSAEAESLSVQDFWGLYIISGATSTICLILSLLRLQRANQSTASTPDDITFWKKTQRHLNTAGSLKILERVPTLALRQDVHEWSTPRWDYQLSNSDSESQGTQQASHSAEIEIL</sequence>
<dbReference type="Gene3D" id="1.10.287.70">
    <property type="match status" value="1"/>
</dbReference>
<comment type="similarity">
    <text evidence="2 13">Belongs to the glutamate-gated ion channel (TC 1.A.10.1) family.</text>
</comment>
<protein>
    <recommendedName>
        <fullName evidence="13">Glutamate receptor</fullName>
    </recommendedName>
</protein>
<evidence type="ECO:0000256" key="13">
    <source>
        <dbReference type="PIRNR" id="PIRNR037090"/>
    </source>
</evidence>
<dbReference type="InterPro" id="IPR015683">
    <property type="entry name" value="Ionotropic_Glu_rcpt"/>
</dbReference>
<keyword evidence="14" id="KW-1015">Disulfide bond</keyword>
<keyword evidence="11 13" id="KW-1071">Ligand-gated ion channel</keyword>
<dbReference type="SUPFAM" id="SSF53850">
    <property type="entry name" value="Periplasmic binding protein-like II"/>
    <property type="match status" value="1"/>
</dbReference>
<dbReference type="InterPro" id="IPR001320">
    <property type="entry name" value="Iontro_rcpt_C"/>
</dbReference>
<keyword evidence="19" id="KW-1185">Reference proteome</keyword>
<dbReference type="GO" id="GO:0016020">
    <property type="term" value="C:membrane"/>
    <property type="evidence" value="ECO:0007669"/>
    <property type="project" value="UniProtKB-SubCell"/>
</dbReference>
<dbReference type="CDD" id="cd19990">
    <property type="entry name" value="PBP1_GABAb_receptor_plant"/>
    <property type="match status" value="1"/>
</dbReference>
<proteinExistence type="inferred from homology"/>
<keyword evidence="3 13" id="KW-0813">Transport</keyword>
<evidence type="ECO:0000256" key="15">
    <source>
        <dbReference type="SAM" id="MobiDB-lite"/>
    </source>
</evidence>
<gene>
    <name evidence="18" type="ORF">O6P43_031907</name>
</gene>
<evidence type="ECO:0000256" key="6">
    <source>
        <dbReference type="ARBA" id="ARBA00022989"/>
    </source>
</evidence>
<dbReference type="CDD" id="cd13686">
    <property type="entry name" value="GluR_Plant"/>
    <property type="match status" value="1"/>
</dbReference>
<evidence type="ECO:0000256" key="9">
    <source>
        <dbReference type="ARBA" id="ARBA00023170"/>
    </source>
</evidence>
<dbReference type="Pfam" id="PF01094">
    <property type="entry name" value="ANF_receptor"/>
    <property type="match status" value="1"/>
</dbReference>
<dbReference type="InterPro" id="IPR028082">
    <property type="entry name" value="Peripla_BP_I"/>
</dbReference>
<accession>A0AAD7P9W5</accession>
<evidence type="ECO:0000256" key="12">
    <source>
        <dbReference type="ARBA" id="ARBA00023303"/>
    </source>
</evidence>
<dbReference type="Pfam" id="PF10613">
    <property type="entry name" value="Lig_chan-Glu_bd"/>
    <property type="match status" value="1"/>
</dbReference>
<dbReference type="AlphaFoldDB" id="A0AAD7P9W5"/>
<keyword evidence="7 13" id="KW-0406">Ion transport</keyword>
<keyword evidence="8 13" id="KW-0472">Membrane</keyword>
<dbReference type="GO" id="GO:0015276">
    <property type="term" value="F:ligand-gated monoatomic ion channel activity"/>
    <property type="evidence" value="ECO:0007669"/>
    <property type="project" value="InterPro"/>
</dbReference>
<evidence type="ECO:0000313" key="18">
    <source>
        <dbReference type="EMBL" id="KAJ7947054.1"/>
    </source>
</evidence>
<evidence type="ECO:0000313" key="19">
    <source>
        <dbReference type="Proteomes" id="UP001163823"/>
    </source>
</evidence>
<comment type="subcellular location">
    <subcellularLocation>
        <location evidence="1">Membrane</location>
        <topology evidence="1">Multi-pass membrane protein</topology>
    </subcellularLocation>
</comment>
<evidence type="ECO:0000256" key="14">
    <source>
        <dbReference type="PIRSR" id="PIRSR037090-50"/>
    </source>
</evidence>
<dbReference type="PIRSF" id="PIRSF037090">
    <property type="entry name" value="Iontro_Glu-like_rcpt_pln"/>
    <property type="match status" value="1"/>
</dbReference>
<dbReference type="EMBL" id="JARAOO010000013">
    <property type="protein sequence ID" value="KAJ7947054.1"/>
    <property type="molecule type" value="Genomic_DNA"/>
</dbReference>
<evidence type="ECO:0000256" key="2">
    <source>
        <dbReference type="ARBA" id="ARBA00008685"/>
    </source>
</evidence>
<dbReference type="FunFam" id="3.40.50.2300:FF:000188">
    <property type="entry name" value="Glutamate receptor"/>
    <property type="match status" value="1"/>
</dbReference>
<feature type="transmembrane region" description="Helical" evidence="16">
    <location>
        <begin position="583"/>
        <end position="601"/>
    </location>
</feature>
<evidence type="ECO:0000259" key="17">
    <source>
        <dbReference type="SMART" id="SM00079"/>
    </source>
</evidence>
<evidence type="ECO:0000256" key="8">
    <source>
        <dbReference type="ARBA" id="ARBA00023136"/>
    </source>
</evidence>
<dbReference type="InterPro" id="IPR044440">
    <property type="entry name" value="GABAb_receptor_plant_PBP1"/>
</dbReference>
<evidence type="ECO:0000256" key="4">
    <source>
        <dbReference type="ARBA" id="ARBA00022692"/>
    </source>
</evidence>
<dbReference type="FunFam" id="3.40.190.10:FF:000039">
    <property type="entry name" value="Glutamate receptor"/>
    <property type="match status" value="1"/>
</dbReference>
<dbReference type="InterPro" id="IPR019594">
    <property type="entry name" value="Glu/Gly-bd"/>
</dbReference>
<evidence type="ECO:0000256" key="10">
    <source>
        <dbReference type="ARBA" id="ARBA00023180"/>
    </source>
</evidence>
<name>A0AAD7P9W5_QUISA</name>
<feature type="transmembrane region" description="Helical" evidence="16">
    <location>
        <begin position="12"/>
        <end position="31"/>
    </location>
</feature>
<dbReference type="Gene3D" id="3.40.50.2300">
    <property type="match status" value="2"/>
</dbReference>
<dbReference type="Gene3D" id="3.40.190.10">
    <property type="entry name" value="Periplasmic binding protein-like II"/>
    <property type="match status" value="2"/>
</dbReference>
<dbReference type="PANTHER" id="PTHR18966">
    <property type="entry name" value="IONOTROPIC GLUTAMATE RECEPTOR"/>
    <property type="match status" value="1"/>
</dbReference>
<keyword evidence="4 16" id="KW-0812">Transmembrane</keyword>
<evidence type="ECO:0000256" key="5">
    <source>
        <dbReference type="ARBA" id="ARBA00022729"/>
    </source>
</evidence>
<dbReference type="FunFam" id="1.10.287.70:FF:000037">
    <property type="entry name" value="Glutamate receptor"/>
    <property type="match status" value="1"/>
</dbReference>
<keyword evidence="6 16" id="KW-1133">Transmembrane helix</keyword>
<dbReference type="InterPro" id="IPR001828">
    <property type="entry name" value="ANF_lig-bd_rcpt"/>
</dbReference>
<dbReference type="InterPro" id="IPR017103">
    <property type="entry name" value="Iontropic_Glu_rcpt_pln"/>
</dbReference>
<feature type="disulfide bond" evidence="14">
    <location>
        <begin position="748"/>
        <end position="804"/>
    </location>
</feature>
<evidence type="ECO:0000256" key="1">
    <source>
        <dbReference type="ARBA" id="ARBA00004141"/>
    </source>
</evidence>
<organism evidence="18 19">
    <name type="scientific">Quillaja saponaria</name>
    <name type="common">Soap bark tree</name>
    <dbReference type="NCBI Taxonomy" id="32244"/>
    <lineage>
        <taxon>Eukaryota</taxon>
        <taxon>Viridiplantae</taxon>
        <taxon>Streptophyta</taxon>
        <taxon>Embryophyta</taxon>
        <taxon>Tracheophyta</taxon>
        <taxon>Spermatophyta</taxon>
        <taxon>Magnoliopsida</taxon>
        <taxon>eudicotyledons</taxon>
        <taxon>Gunneridae</taxon>
        <taxon>Pentapetalae</taxon>
        <taxon>rosids</taxon>
        <taxon>fabids</taxon>
        <taxon>Fabales</taxon>
        <taxon>Quillajaceae</taxon>
        <taxon>Quillaja</taxon>
    </lineage>
</organism>
<evidence type="ECO:0000256" key="3">
    <source>
        <dbReference type="ARBA" id="ARBA00022448"/>
    </source>
</evidence>
<keyword evidence="9 13" id="KW-0675">Receptor</keyword>
<dbReference type="Proteomes" id="UP001163823">
    <property type="component" value="Chromosome 13"/>
</dbReference>
<keyword evidence="10" id="KW-0325">Glycoprotein</keyword>
<feature type="compositionally biased region" description="Polar residues" evidence="15">
    <location>
        <begin position="899"/>
        <end position="915"/>
    </location>
</feature>
<feature type="transmembrane region" description="Helical" evidence="16">
    <location>
        <begin position="822"/>
        <end position="841"/>
    </location>
</feature>
<reference evidence="18" key="1">
    <citation type="journal article" date="2023" name="Science">
        <title>Elucidation of the pathway for biosynthesis of saponin adjuvants from the soapbark tree.</title>
        <authorList>
            <person name="Reed J."/>
            <person name="Orme A."/>
            <person name="El-Demerdash A."/>
            <person name="Owen C."/>
            <person name="Martin L.B.B."/>
            <person name="Misra R.C."/>
            <person name="Kikuchi S."/>
            <person name="Rejzek M."/>
            <person name="Martin A.C."/>
            <person name="Harkess A."/>
            <person name="Leebens-Mack J."/>
            <person name="Louveau T."/>
            <person name="Stephenson M.J."/>
            <person name="Osbourn A."/>
        </authorList>
    </citation>
    <scope>NUCLEOTIDE SEQUENCE</scope>
    <source>
        <strain evidence="18">S10</strain>
    </source>
</reference>
<evidence type="ECO:0000256" key="16">
    <source>
        <dbReference type="SAM" id="Phobius"/>
    </source>
</evidence>
<feature type="domain" description="Ionotropic glutamate receptor C-terminal" evidence="17">
    <location>
        <begin position="464"/>
        <end position="800"/>
    </location>
</feature>
<dbReference type="KEGG" id="qsa:O6P43_031907"/>
<dbReference type="SMART" id="SM00079">
    <property type="entry name" value="PBPe"/>
    <property type="match status" value="1"/>
</dbReference>
<comment type="caution">
    <text evidence="18">The sequence shown here is derived from an EMBL/GenBank/DDBJ whole genome shotgun (WGS) entry which is preliminary data.</text>
</comment>
<comment type="function">
    <text evidence="13">Glutamate-gated receptor that probably acts as non-selective cation channel.</text>
</comment>
<evidence type="ECO:0000256" key="11">
    <source>
        <dbReference type="ARBA" id="ARBA00023286"/>
    </source>
</evidence>
<keyword evidence="5" id="KW-0732">Signal</keyword>
<dbReference type="Pfam" id="PF00060">
    <property type="entry name" value="Lig_chan"/>
    <property type="match status" value="1"/>
</dbReference>
<feature type="region of interest" description="Disordered" evidence="15">
    <location>
        <begin position="899"/>
        <end position="922"/>
    </location>
</feature>